<feature type="domain" description="Tyrosine specific protein phosphatases" evidence="11">
    <location>
        <begin position="85"/>
        <end position="123"/>
    </location>
</feature>
<evidence type="ECO:0000256" key="5">
    <source>
        <dbReference type="ARBA" id="ARBA00022801"/>
    </source>
</evidence>
<dbReference type="InterPro" id="IPR000387">
    <property type="entry name" value="Tyr_Pase_dom"/>
</dbReference>
<dbReference type="InterPro" id="IPR000340">
    <property type="entry name" value="Dual-sp_phosphatase_cat-dom"/>
</dbReference>
<comment type="similarity">
    <text evidence="2">Belongs to the protein-tyrosine phosphatase family. Non-receptor class dual specificity subfamily.</text>
</comment>
<feature type="transmembrane region" description="Helical" evidence="9">
    <location>
        <begin position="317"/>
        <end position="340"/>
    </location>
</feature>
<keyword evidence="4 9" id="KW-0812">Transmembrane</keyword>
<dbReference type="GO" id="GO:0017017">
    <property type="term" value="F:MAP kinase tyrosine/serine/threonine phosphatase activity"/>
    <property type="evidence" value="ECO:0007669"/>
    <property type="project" value="TreeGrafter"/>
</dbReference>
<dbReference type="GO" id="GO:0016020">
    <property type="term" value="C:membrane"/>
    <property type="evidence" value="ECO:0007669"/>
    <property type="project" value="UniProtKB-SubCell"/>
</dbReference>
<dbReference type="Gene3D" id="3.90.190.10">
    <property type="entry name" value="Protein tyrosine phosphatase superfamily"/>
    <property type="match status" value="1"/>
</dbReference>
<dbReference type="InterPro" id="IPR018499">
    <property type="entry name" value="Tetraspanin/Peripherin"/>
</dbReference>
<dbReference type="InterPro" id="IPR016130">
    <property type="entry name" value="Tyr_Pase_AS"/>
</dbReference>
<dbReference type="InterPro" id="IPR029021">
    <property type="entry name" value="Prot-tyrosine_phosphatase-like"/>
</dbReference>
<reference evidence="12" key="1">
    <citation type="submission" date="2021-02" db="EMBL/GenBank/DDBJ databases">
        <authorList>
            <person name="Nowell W R."/>
        </authorList>
    </citation>
    <scope>NUCLEOTIDE SEQUENCE</scope>
</reference>
<dbReference type="EC" id="3.1.3.48" evidence="3"/>
<evidence type="ECO:0000256" key="4">
    <source>
        <dbReference type="ARBA" id="ARBA00022692"/>
    </source>
</evidence>
<dbReference type="PROSITE" id="PS00383">
    <property type="entry name" value="TYR_PHOSPHATASE_1"/>
    <property type="match status" value="1"/>
</dbReference>
<evidence type="ECO:0000313" key="13">
    <source>
        <dbReference type="Proteomes" id="UP000663848"/>
    </source>
</evidence>
<evidence type="ECO:0000256" key="2">
    <source>
        <dbReference type="ARBA" id="ARBA00008601"/>
    </source>
</evidence>
<keyword evidence="7 9" id="KW-1133">Transmembrane helix</keyword>
<name>A0A820VBX8_9BILA</name>
<organism evidence="12 13">
    <name type="scientific">Rotaria socialis</name>
    <dbReference type="NCBI Taxonomy" id="392032"/>
    <lineage>
        <taxon>Eukaryota</taxon>
        <taxon>Metazoa</taxon>
        <taxon>Spiralia</taxon>
        <taxon>Gnathifera</taxon>
        <taxon>Rotifera</taxon>
        <taxon>Eurotatoria</taxon>
        <taxon>Bdelloidea</taxon>
        <taxon>Philodinida</taxon>
        <taxon>Philodinidae</taxon>
        <taxon>Rotaria</taxon>
    </lineage>
</organism>
<evidence type="ECO:0000259" key="10">
    <source>
        <dbReference type="PROSITE" id="PS50054"/>
    </source>
</evidence>
<feature type="transmembrane region" description="Helical" evidence="9">
    <location>
        <begin position="451"/>
        <end position="474"/>
    </location>
</feature>
<protein>
    <recommendedName>
        <fullName evidence="3">protein-tyrosine-phosphatase</fullName>
        <ecNumber evidence="3">3.1.3.48</ecNumber>
    </recommendedName>
</protein>
<sequence>MSKILSNEQYLSTSPCSNSGPSQILPFLYLGCQDDALSVETMRNNQITHVINVSKTGERASFLNENDDEHFLRIPINDCHNAQLLPYFDKVYKFIEKARDNNGRVFIHCLAGISRSPALAIAYNAINSTFKTIAGENHDSYRFPLESGKAIALTMNFPQHHSSVSNMAVSENNQVQDQLINQHLHSNHITTDPHGCLDCMSTMFGPNYAPFAAFMLHVAVHQFSEFAQTQKTIAMKQNGLIENLVSLHQREHPTKQILNEEELQHVFTYGSWSNGKRLFSSNPHLIILVLIAVGVLYVIAVVAYFSGFIGHSKLVTMIAVIFNMVGTMILVIIVCIVLFMGDRMRPNFAILLEQNVENFESDSSTNSLSYSWTVMHIKYNCCVDGILQTGQTVGQKSPTFASIHPGWSIPESCCFTDKTVCVQSPTVNNSFINSSCVEPAARHFNQLLSTFNFILLPNTFIAMICNACGIFYLMRLKTAIDRMNLSNSELAKSLFALKSKHLAGIRSDIKKNPIAEFQREKNDQMNGKKQHLNIPGYFPITPTILQVRQPEQTTYLDYGL</sequence>
<dbReference type="Pfam" id="PF00335">
    <property type="entry name" value="Tetraspanin"/>
    <property type="match status" value="1"/>
</dbReference>
<proteinExistence type="inferred from homology"/>
<dbReference type="SUPFAM" id="SSF52799">
    <property type="entry name" value="(Phosphotyrosine protein) phosphatases II"/>
    <property type="match status" value="1"/>
</dbReference>
<evidence type="ECO:0000256" key="3">
    <source>
        <dbReference type="ARBA" id="ARBA00013064"/>
    </source>
</evidence>
<keyword evidence="6" id="KW-0904">Protein phosphatase</keyword>
<feature type="domain" description="Tyrosine-protein phosphatase" evidence="10">
    <location>
        <begin position="20"/>
        <end position="170"/>
    </location>
</feature>
<dbReference type="EMBL" id="CAJOBR010000352">
    <property type="protein sequence ID" value="CAF4499196.1"/>
    <property type="molecule type" value="Genomic_DNA"/>
</dbReference>
<evidence type="ECO:0000259" key="11">
    <source>
        <dbReference type="PROSITE" id="PS50056"/>
    </source>
</evidence>
<dbReference type="InterPro" id="IPR020422">
    <property type="entry name" value="TYR_PHOSPHATASE_DUAL_dom"/>
</dbReference>
<dbReference type="AlphaFoldDB" id="A0A820VBX8"/>
<comment type="caution">
    <text evidence="12">The sequence shown here is derived from an EMBL/GenBank/DDBJ whole genome shotgun (WGS) entry which is preliminary data.</text>
</comment>
<evidence type="ECO:0000256" key="8">
    <source>
        <dbReference type="ARBA" id="ARBA00023136"/>
    </source>
</evidence>
<evidence type="ECO:0000256" key="9">
    <source>
        <dbReference type="SAM" id="Phobius"/>
    </source>
</evidence>
<feature type="transmembrane region" description="Helical" evidence="9">
    <location>
        <begin position="285"/>
        <end position="305"/>
    </location>
</feature>
<dbReference type="GO" id="GO:0033550">
    <property type="term" value="F:MAP kinase tyrosine phosphatase activity"/>
    <property type="evidence" value="ECO:0007669"/>
    <property type="project" value="TreeGrafter"/>
</dbReference>
<dbReference type="Pfam" id="PF00782">
    <property type="entry name" value="DSPc"/>
    <property type="match status" value="1"/>
</dbReference>
<dbReference type="Proteomes" id="UP000663848">
    <property type="component" value="Unassembled WGS sequence"/>
</dbReference>
<comment type="subcellular location">
    <subcellularLocation>
        <location evidence="1">Membrane</location>
        <topology evidence="1">Multi-pass membrane protein</topology>
    </subcellularLocation>
</comment>
<dbReference type="PANTHER" id="PTHR10159">
    <property type="entry name" value="DUAL SPECIFICITY PROTEIN PHOSPHATASE"/>
    <property type="match status" value="1"/>
</dbReference>
<keyword evidence="5" id="KW-0378">Hydrolase</keyword>
<dbReference type="GO" id="GO:0005737">
    <property type="term" value="C:cytoplasm"/>
    <property type="evidence" value="ECO:0007669"/>
    <property type="project" value="TreeGrafter"/>
</dbReference>
<evidence type="ECO:0000256" key="6">
    <source>
        <dbReference type="ARBA" id="ARBA00022912"/>
    </source>
</evidence>
<dbReference type="PROSITE" id="PS50054">
    <property type="entry name" value="TYR_PHOSPHATASE_DUAL"/>
    <property type="match status" value="1"/>
</dbReference>
<evidence type="ECO:0000256" key="1">
    <source>
        <dbReference type="ARBA" id="ARBA00004141"/>
    </source>
</evidence>
<dbReference type="GO" id="GO:0043409">
    <property type="term" value="P:negative regulation of MAPK cascade"/>
    <property type="evidence" value="ECO:0007669"/>
    <property type="project" value="TreeGrafter"/>
</dbReference>
<dbReference type="GO" id="GO:0008330">
    <property type="term" value="F:protein tyrosine/threonine phosphatase activity"/>
    <property type="evidence" value="ECO:0007669"/>
    <property type="project" value="TreeGrafter"/>
</dbReference>
<evidence type="ECO:0000313" key="12">
    <source>
        <dbReference type="EMBL" id="CAF4499196.1"/>
    </source>
</evidence>
<accession>A0A820VBX8</accession>
<gene>
    <name evidence="12" type="ORF">QYT958_LOCUS4538</name>
</gene>
<dbReference type="PROSITE" id="PS50056">
    <property type="entry name" value="TYR_PHOSPHATASE_2"/>
    <property type="match status" value="1"/>
</dbReference>
<dbReference type="SMART" id="SM00195">
    <property type="entry name" value="DSPc"/>
    <property type="match status" value="1"/>
</dbReference>
<evidence type="ECO:0000256" key="7">
    <source>
        <dbReference type="ARBA" id="ARBA00022989"/>
    </source>
</evidence>
<keyword evidence="8 9" id="KW-0472">Membrane</keyword>
<dbReference type="PANTHER" id="PTHR10159:SF533">
    <property type="entry name" value="TYROSINE-PROTEIN PHOSPHATASE VHP-1"/>
    <property type="match status" value="1"/>
</dbReference>